<feature type="domain" description="HTH tetR-type" evidence="3">
    <location>
        <begin position="10"/>
        <end position="70"/>
    </location>
</feature>
<accession>A0ABQ6H5Y9</accession>
<gene>
    <name evidence="4" type="ORF">theurythT_30260</name>
</gene>
<evidence type="ECO:0000256" key="2">
    <source>
        <dbReference type="PROSITE-ProRule" id="PRU00335"/>
    </source>
</evidence>
<dbReference type="InterPro" id="IPR009057">
    <property type="entry name" value="Homeodomain-like_sf"/>
</dbReference>
<dbReference type="EMBL" id="BSSU01000017">
    <property type="protein sequence ID" value="GLX83573.1"/>
    <property type="molecule type" value="Genomic_DNA"/>
</dbReference>
<keyword evidence="1 2" id="KW-0238">DNA-binding</keyword>
<comment type="caution">
    <text evidence="4">The sequence shown here is derived from an EMBL/GenBank/DDBJ whole genome shotgun (WGS) entry which is preliminary data.</text>
</comment>
<dbReference type="SUPFAM" id="SSF46689">
    <property type="entry name" value="Homeodomain-like"/>
    <property type="match status" value="1"/>
</dbReference>
<dbReference type="PROSITE" id="PS50977">
    <property type="entry name" value="HTH_TETR_2"/>
    <property type="match status" value="1"/>
</dbReference>
<dbReference type="InterPro" id="IPR001647">
    <property type="entry name" value="HTH_TetR"/>
</dbReference>
<evidence type="ECO:0000313" key="4">
    <source>
        <dbReference type="EMBL" id="GLX83573.1"/>
    </source>
</evidence>
<feature type="DNA-binding region" description="H-T-H motif" evidence="2">
    <location>
        <begin position="33"/>
        <end position="52"/>
    </location>
</feature>
<organism evidence="4 5">
    <name type="scientific">Thalassotalea eurytherma</name>
    <dbReference type="NCBI Taxonomy" id="1144278"/>
    <lineage>
        <taxon>Bacteria</taxon>
        <taxon>Pseudomonadati</taxon>
        <taxon>Pseudomonadota</taxon>
        <taxon>Gammaproteobacteria</taxon>
        <taxon>Alteromonadales</taxon>
        <taxon>Colwelliaceae</taxon>
        <taxon>Thalassotalea</taxon>
    </lineage>
</organism>
<evidence type="ECO:0000313" key="5">
    <source>
        <dbReference type="Proteomes" id="UP001157133"/>
    </source>
</evidence>
<sequence length="154" mass="17518">MAKISAKEREQKKQQLDEIVLNIFWQHGWHAISYASVAEAFGTSRGAIQRYYPSHNDFSNALKGKVLPLVVSQLDWQSKEAFYQSWIVALHSEDGKFRRVMEMLFSQVCSKGSSEQAAIGVHQFLSTINEKFEDESLGKELFGETFLALLNQAN</sequence>
<dbReference type="Pfam" id="PF18285">
    <property type="entry name" value="LuxT_C"/>
    <property type="match status" value="1"/>
</dbReference>
<dbReference type="Pfam" id="PF00440">
    <property type="entry name" value="TetR_N"/>
    <property type="match status" value="1"/>
</dbReference>
<dbReference type="Gene3D" id="1.10.357.10">
    <property type="entry name" value="Tetracycline Repressor, domain 2"/>
    <property type="match status" value="1"/>
</dbReference>
<keyword evidence="5" id="KW-1185">Reference proteome</keyword>
<proteinExistence type="predicted"/>
<reference evidence="4 5" key="1">
    <citation type="submission" date="2023-03" db="EMBL/GenBank/DDBJ databases">
        <title>Draft genome sequence of Thalassotalea eurytherma JCM 18482T.</title>
        <authorList>
            <person name="Sawabe T."/>
        </authorList>
    </citation>
    <scope>NUCLEOTIDE SEQUENCE [LARGE SCALE GENOMIC DNA]</scope>
    <source>
        <strain evidence="4 5">JCM 18482</strain>
    </source>
</reference>
<evidence type="ECO:0000256" key="1">
    <source>
        <dbReference type="ARBA" id="ARBA00023125"/>
    </source>
</evidence>
<evidence type="ECO:0000259" key="3">
    <source>
        <dbReference type="PROSITE" id="PS50977"/>
    </source>
</evidence>
<name>A0ABQ6H5Y9_9GAMM</name>
<dbReference type="Proteomes" id="UP001157133">
    <property type="component" value="Unassembled WGS sequence"/>
</dbReference>
<protein>
    <recommendedName>
        <fullName evidence="3">HTH tetR-type domain-containing protein</fullName>
    </recommendedName>
</protein>
<dbReference type="RefSeq" id="WP_284209043.1">
    <property type="nucleotide sequence ID" value="NZ_BSSU01000017.1"/>
</dbReference>